<dbReference type="CDD" id="cd07750">
    <property type="entry name" value="PolyPPase_VTC_like"/>
    <property type="match status" value="1"/>
</dbReference>
<sequence>MKEICYRNEYKHEISQKNKIILTSRLRKFLPHDENAIDNSYFVKSLYFDTIYDDAFWEKEDGAAYREKFRIRHYNNVHSFIRLEKKVKDGAVGYKRSARLTKELAEQLIQKNYDVLADETDPLLQEFYAKCKSQCMEPKVIIAYEREAFAYVPGNVRVTFDYDMHACTQVSTFFSCETTGMREPGIACVLEVKFDKYLPLWIQNLVQVEETSSTSHSKYVIGRHLNQY</sequence>
<reference evidence="2 3" key="1">
    <citation type="submission" date="2016-02" db="EMBL/GenBank/DDBJ databases">
        <authorList>
            <person name="Wen L."/>
            <person name="He K."/>
            <person name="Yang H."/>
        </authorList>
    </citation>
    <scope>NUCLEOTIDE SEQUENCE [LARGE SCALE GENOMIC DNA]</scope>
    <source>
        <strain evidence="2">Trichococcus palustris</strain>
    </source>
</reference>
<evidence type="ECO:0000313" key="2">
    <source>
        <dbReference type="EMBL" id="CZQ93996.1"/>
    </source>
</evidence>
<dbReference type="Pfam" id="PF09359">
    <property type="entry name" value="VTC"/>
    <property type="match status" value="1"/>
</dbReference>
<dbReference type="InterPro" id="IPR018966">
    <property type="entry name" value="VTC_domain"/>
</dbReference>
<dbReference type="Gene3D" id="3.20.100.30">
    <property type="entry name" value="VTC, catalytic tunnel domain"/>
    <property type="match status" value="1"/>
</dbReference>
<dbReference type="RefSeq" id="WP_087033289.1">
    <property type="nucleotide sequence ID" value="NZ_FJNE01000004.1"/>
</dbReference>
<dbReference type="Proteomes" id="UP000242754">
    <property type="component" value="Unassembled WGS sequence"/>
</dbReference>
<dbReference type="EMBL" id="FJNE01000004">
    <property type="protein sequence ID" value="CZQ93996.1"/>
    <property type="molecule type" value="Genomic_DNA"/>
</dbReference>
<name>A0A143YMS6_9LACT</name>
<dbReference type="STRING" id="140314.SAMN04488076_1062"/>
<dbReference type="InterPro" id="IPR042267">
    <property type="entry name" value="VTC_sf"/>
</dbReference>
<organism evidence="2 3">
    <name type="scientific">Trichococcus palustris</name>
    <dbReference type="NCBI Taxonomy" id="140314"/>
    <lineage>
        <taxon>Bacteria</taxon>
        <taxon>Bacillati</taxon>
        <taxon>Bacillota</taxon>
        <taxon>Bacilli</taxon>
        <taxon>Lactobacillales</taxon>
        <taxon>Carnobacteriaceae</taxon>
        <taxon>Trichococcus</taxon>
    </lineage>
</organism>
<accession>A0A143YMS6</accession>
<dbReference type="OrthoDB" id="9784042at2"/>
<feature type="domain" description="VTC" evidence="1">
    <location>
        <begin position="7"/>
        <end position="223"/>
    </location>
</feature>
<keyword evidence="3" id="KW-1185">Reference proteome</keyword>
<proteinExistence type="predicted"/>
<dbReference type="GO" id="GO:0006799">
    <property type="term" value="P:polyphosphate biosynthetic process"/>
    <property type="evidence" value="ECO:0007669"/>
    <property type="project" value="UniProtKB-ARBA"/>
</dbReference>
<evidence type="ECO:0000313" key="3">
    <source>
        <dbReference type="Proteomes" id="UP000242754"/>
    </source>
</evidence>
<protein>
    <recommendedName>
        <fullName evidence="1">VTC domain-containing protein</fullName>
    </recommendedName>
</protein>
<evidence type="ECO:0000259" key="1">
    <source>
        <dbReference type="Pfam" id="PF09359"/>
    </source>
</evidence>
<dbReference type="AlphaFoldDB" id="A0A143YMS6"/>
<gene>
    <name evidence="2" type="ORF">Tpal_1719</name>
</gene>